<dbReference type="AlphaFoldDB" id="A0AAV9X676"/>
<gene>
    <name evidence="2" type="ORF">TWF694_011296</name>
</gene>
<protein>
    <submittedName>
        <fullName evidence="2">Uncharacterized protein</fullName>
    </submittedName>
</protein>
<organism evidence="2 3">
    <name type="scientific">Orbilia ellipsospora</name>
    <dbReference type="NCBI Taxonomy" id="2528407"/>
    <lineage>
        <taxon>Eukaryota</taxon>
        <taxon>Fungi</taxon>
        <taxon>Dikarya</taxon>
        <taxon>Ascomycota</taxon>
        <taxon>Pezizomycotina</taxon>
        <taxon>Orbiliomycetes</taxon>
        <taxon>Orbiliales</taxon>
        <taxon>Orbiliaceae</taxon>
        <taxon>Orbilia</taxon>
    </lineage>
</organism>
<proteinExistence type="predicted"/>
<evidence type="ECO:0000313" key="3">
    <source>
        <dbReference type="Proteomes" id="UP001365542"/>
    </source>
</evidence>
<reference evidence="2 3" key="1">
    <citation type="submission" date="2019-10" db="EMBL/GenBank/DDBJ databases">
        <authorList>
            <person name="Palmer J.M."/>
        </authorList>
    </citation>
    <scope>NUCLEOTIDE SEQUENCE [LARGE SCALE GENOMIC DNA]</scope>
    <source>
        <strain evidence="2 3">TWF694</strain>
    </source>
</reference>
<feature type="compositionally biased region" description="Low complexity" evidence="1">
    <location>
        <begin position="27"/>
        <end position="41"/>
    </location>
</feature>
<dbReference type="Proteomes" id="UP001365542">
    <property type="component" value="Unassembled WGS sequence"/>
</dbReference>
<keyword evidence="3" id="KW-1185">Reference proteome</keyword>
<name>A0AAV9X676_9PEZI</name>
<sequence>MSDGKKPVKTSDGFPGIKLASGTGAPSKSNSNTESKTSINIKPGKPITAPTDMKVNAWYYHATTTADAKDILVNGIKPGIKGIINAQGSGFYTVKDIANVYQWMKVDEDLISTMNTNAMRERYLSETFSVVMIKVLTVPKEIWDGPNEKAEVVVGKDVMWTVNGVKHIKATGQITGKAMLGDPGFEAWYNNNYRI</sequence>
<evidence type="ECO:0000313" key="2">
    <source>
        <dbReference type="EMBL" id="KAK6537096.1"/>
    </source>
</evidence>
<accession>A0AAV9X676</accession>
<evidence type="ECO:0000256" key="1">
    <source>
        <dbReference type="SAM" id="MobiDB-lite"/>
    </source>
</evidence>
<comment type="caution">
    <text evidence="2">The sequence shown here is derived from an EMBL/GenBank/DDBJ whole genome shotgun (WGS) entry which is preliminary data.</text>
</comment>
<dbReference type="EMBL" id="JAVHJO010000009">
    <property type="protein sequence ID" value="KAK6537096.1"/>
    <property type="molecule type" value="Genomic_DNA"/>
</dbReference>
<feature type="region of interest" description="Disordered" evidence="1">
    <location>
        <begin position="1"/>
        <end position="46"/>
    </location>
</feature>